<name>F0BBS5_9XANT</name>
<evidence type="ECO:0000256" key="1">
    <source>
        <dbReference type="SAM" id="MobiDB-lite"/>
    </source>
</evidence>
<reference evidence="3 4" key="1">
    <citation type="journal article" date="2011" name="BMC Genomics">
        <title>Comparative genomics reveals diversity among xanthomonads infecting tomato and pepper.</title>
        <authorList>
            <person name="Potnis N."/>
            <person name="Krasileva K."/>
            <person name="Chow V."/>
            <person name="Almeida N.F."/>
            <person name="Patil P.B."/>
            <person name="Ryan R.P."/>
            <person name="Sharlach M."/>
            <person name="Behlau F."/>
            <person name="Dow J.M."/>
            <person name="Momol M.T."/>
            <person name="White F.F."/>
            <person name="Preston J.F."/>
            <person name="Vinatzer B.A."/>
            <person name="Koebnik R."/>
            <person name="Setubal J.C."/>
            <person name="Norman D.J."/>
            <person name="Staskawicz B.J."/>
            <person name="Jones J.B."/>
        </authorList>
    </citation>
    <scope>NUCLEOTIDE SEQUENCE [LARGE SCALE GENOMIC DNA]</scope>
    <source>
        <strain evidence="3 4">ATCC 35937</strain>
    </source>
</reference>
<dbReference type="EMBL" id="AEQV01000042">
    <property type="protein sequence ID" value="EGD10123.1"/>
    <property type="molecule type" value="Genomic_DNA"/>
</dbReference>
<dbReference type="Proteomes" id="UP000003299">
    <property type="component" value="Unassembled WGS sequence"/>
</dbReference>
<organism evidence="3 4">
    <name type="scientific">Xanthomonas vesicatoria ATCC 35937</name>
    <dbReference type="NCBI Taxonomy" id="925775"/>
    <lineage>
        <taxon>Bacteria</taxon>
        <taxon>Pseudomonadati</taxon>
        <taxon>Pseudomonadota</taxon>
        <taxon>Gammaproteobacteria</taxon>
        <taxon>Lysobacterales</taxon>
        <taxon>Lysobacteraceae</taxon>
        <taxon>Xanthomonas</taxon>
    </lineage>
</organism>
<gene>
    <name evidence="3" type="ORF">XVE_1548</name>
    <name evidence="2" type="ORF">XVE_4785</name>
</gene>
<accession>F0BBS5</accession>
<feature type="region of interest" description="Disordered" evidence="1">
    <location>
        <begin position="1"/>
        <end position="22"/>
    </location>
</feature>
<feature type="compositionally biased region" description="Polar residues" evidence="1">
    <location>
        <begin position="1"/>
        <end position="14"/>
    </location>
</feature>
<evidence type="ECO:0000313" key="4">
    <source>
        <dbReference type="Proteomes" id="UP000003299"/>
    </source>
</evidence>
<comment type="caution">
    <text evidence="3">The sequence shown here is derived from an EMBL/GenBank/DDBJ whole genome shotgun (WGS) entry which is preliminary data.</text>
</comment>
<evidence type="ECO:0000313" key="3">
    <source>
        <dbReference type="EMBL" id="EGD10123.1"/>
    </source>
</evidence>
<dbReference type="EMBL" id="AEQV01000256">
    <property type="protein sequence ID" value="EGD07049.1"/>
    <property type="molecule type" value="Genomic_DNA"/>
</dbReference>
<evidence type="ECO:0000313" key="2">
    <source>
        <dbReference type="EMBL" id="EGD07049.1"/>
    </source>
</evidence>
<dbReference type="AlphaFoldDB" id="F0BBS5"/>
<proteinExistence type="predicted"/>
<protein>
    <submittedName>
        <fullName evidence="3">Uncharacterized protein</fullName>
    </submittedName>
</protein>
<sequence length="60" mass="6666">MRAATAQLQQQPKTCSHDDIGNSPHHRACEILAESAHHRRPSAMTLAAIMYQMSRTVPVI</sequence>